<evidence type="ECO:0000313" key="2">
    <source>
        <dbReference type="Proteomes" id="UP001642409"/>
    </source>
</evidence>
<organism evidence="1 2">
    <name type="scientific">Hexamita inflata</name>
    <dbReference type="NCBI Taxonomy" id="28002"/>
    <lineage>
        <taxon>Eukaryota</taxon>
        <taxon>Metamonada</taxon>
        <taxon>Diplomonadida</taxon>
        <taxon>Hexamitidae</taxon>
        <taxon>Hexamitinae</taxon>
        <taxon>Hexamita</taxon>
    </lineage>
</organism>
<sequence length="535" mass="60367">MFIYADTTQQSQLQLQMQQVSQFSVFGFNTLQQDIIDSEIYVTINYSILTGALICLQCDIDIKRSQLEFIAHGISISALVLQSLKIIQISEVSISFRFWSNYSSGIINQVKQALSIFSISQSILTGFNYINSDSNGYMCSTLYIDIQIEITTLSVCVENTLKIGVSSFTAILAQLEYISCENSCKIPDQYVTYGICQQQLKFSSLLQNQTVVCEYPFIFQNDVCECDFGFFLNDSICVNVIQQFDIVRKNVEILENGFRMDITRTELELKTAFIGLEELILNNIFDQTQNMNENYNLVNESIISTNNSIHKNINDLRTVNSNILGTIIQLIQETHAQNINQIDTKLNAQSTSLNEYQIQIKNNFTAQKDQIMDLKNTINTRFTTLDTSVIYSNTKLNDLKTQLTGSQTSIESKISSISTQINSVATTTQLTTIQQYMTNTFATQTYLNAVYDSLVTQIAAASLDPCKQWPGSINQGGLCKCAYLYDEVSTHSVFCINLNKCCFTLTSYDNNTYQCPGYTGFQTCIGMRVYANDVQ</sequence>
<gene>
    <name evidence="1" type="ORF">HINF_LOCUS43016</name>
</gene>
<protein>
    <submittedName>
        <fullName evidence="1">Hypothetical_protein</fullName>
    </submittedName>
</protein>
<reference evidence="1 2" key="1">
    <citation type="submission" date="2024-07" db="EMBL/GenBank/DDBJ databases">
        <authorList>
            <person name="Akdeniz Z."/>
        </authorList>
    </citation>
    <scope>NUCLEOTIDE SEQUENCE [LARGE SCALE GENOMIC DNA]</scope>
</reference>
<keyword evidence="2" id="KW-1185">Reference proteome</keyword>
<dbReference type="Proteomes" id="UP001642409">
    <property type="component" value="Unassembled WGS sequence"/>
</dbReference>
<comment type="caution">
    <text evidence="1">The sequence shown here is derived from an EMBL/GenBank/DDBJ whole genome shotgun (WGS) entry which is preliminary data.</text>
</comment>
<name>A0ABP1JYF6_9EUKA</name>
<evidence type="ECO:0000313" key="1">
    <source>
        <dbReference type="EMBL" id="CAL6049110.1"/>
    </source>
</evidence>
<accession>A0ABP1JYF6</accession>
<dbReference type="EMBL" id="CAXDID020000177">
    <property type="protein sequence ID" value="CAL6049110.1"/>
    <property type="molecule type" value="Genomic_DNA"/>
</dbReference>
<proteinExistence type="predicted"/>